<evidence type="ECO:0000313" key="12">
    <source>
        <dbReference type="Proteomes" id="UP001652504"/>
    </source>
</evidence>
<keyword evidence="4" id="KW-1003">Cell membrane</keyword>
<evidence type="ECO:0000259" key="9">
    <source>
        <dbReference type="Pfam" id="PF02687"/>
    </source>
</evidence>
<evidence type="ECO:0000256" key="6">
    <source>
        <dbReference type="ARBA" id="ARBA00022989"/>
    </source>
</evidence>
<evidence type="ECO:0000256" key="3">
    <source>
        <dbReference type="ARBA" id="ARBA00022448"/>
    </source>
</evidence>
<dbReference type="PANTHER" id="PTHR30489:SF0">
    <property type="entry name" value="LIPOPROTEIN-RELEASING SYSTEM TRANSMEMBRANE PROTEIN LOLE"/>
    <property type="match status" value="1"/>
</dbReference>
<dbReference type="InterPro" id="IPR011925">
    <property type="entry name" value="LolCE_TM"/>
</dbReference>
<feature type="domain" description="ABC3 transporter permease C-terminal" evidence="9">
    <location>
        <begin position="272"/>
        <end position="405"/>
    </location>
</feature>
<accession>A0ABT3A5U8</accession>
<dbReference type="InterPro" id="IPR025857">
    <property type="entry name" value="MacB_PCD"/>
</dbReference>
<gene>
    <name evidence="11" type="ORF">OE749_04750</name>
</gene>
<feature type="domain" description="MacB-like periplasmic core" evidence="10">
    <location>
        <begin position="27"/>
        <end position="211"/>
    </location>
</feature>
<name>A0ABT3A5U8_9ALTE</name>
<keyword evidence="11" id="KW-0449">Lipoprotein</keyword>
<feature type="transmembrane region" description="Helical" evidence="8">
    <location>
        <begin position="268"/>
        <end position="292"/>
    </location>
</feature>
<evidence type="ECO:0000259" key="10">
    <source>
        <dbReference type="Pfam" id="PF12704"/>
    </source>
</evidence>
<keyword evidence="5 8" id="KW-0812">Transmembrane</keyword>
<proteinExistence type="inferred from homology"/>
<dbReference type="NCBIfam" id="TIGR02212">
    <property type="entry name" value="lolCE"/>
    <property type="match status" value="1"/>
</dbReference>
<comment type="subcellular location">
    <subcellularLocation>
        <location evidence="1">Cell membrane</location>
        <topology evidence="1">Multi-pass membrane protein</topology>
    </subcellularLocation>
</comment>
<evidence type="ECO:0000256" key="8">
    <source>
        <dbReference type="SAM" id="Phobius"/>
    </source>
</evidence>
<dbReference type="Pfam" id="PF12704">
    <property type="entry name" value="MacB_PCD"/>
    <property type="match status" value="1"/>
</dbReference>
<keyword evidence="3" id="KW-0813">Transport</keyword>
<organism evidence="11 12">
    <name type="scientific">Fluctibacter corallii</name>
    <dbReference type="NCBI Taxonomy" id="2984329"/>
    <lineage>
        <taxon>Bacteria</taxon>
        <taxon>Pseudomonadati</taxon>
        <taxon>Pseudomonadota</taxon>
        <taxon>Gammaproteobacteria</taxon>
        <taxon>Alteromonadales</taxon>
        <taxon>Alteromonadaceae</taxon>
        <taxon>Fluctibacter</taxon>
    </lineage>
</organism>
<protein>
    <submittedName>
        <fullName evidence="11">Lipoprotein-releasing ABC transporter permease subunit</fullName>
    </submittedName>
</protein>
<dbReference type="EMBL" id="JAOWKX010000002">
    <property type="protein sequence ID" value="MCV2884000.1"/>
    <property type="molecule type" value="Genomic_DNA"/>
</dbReference>
<dbReference type="InterPro" id="IPR051447">
    <property type="entry name" value="Lipoprotein-release_system"/>
</dbReference>
<dbReference type="InterPro" id="IPR003838">
    <property type="entry name" value="ABC3_permease_C"/>
</dbReference>
<dbReference type="Proteomes" id="UP001652504">
    <property type="component" value="Unassembled WGS sequence"/>
</dbReference>
<feature type="transmembrane region" description="Helical" evidence="8">
    <location>
        <begin position="20"/>
        <end position="46"/>
    </location>
</feature>
<comment type="similarity">
    <text evidence="2">Belongs to the ABC-4 integral membrane protein family. LolC/E subfamily.</text>
</comment>
<dbReference type="RefSeq" id="WP_263711213.1">
    <property type="nucleotide sequence ID" value="NZ_JAOWKX010000002.1"/>
</dbReference>
<dbReference type="Pfam" id="PF02687">
    <property type="entry name" value="FtsX"/>
    <property type="match status" value="1"/>
</dbReference>
<reference evidence="11 12" key="1">
    <citation type="submission" date="2022-10" db="EMBL/GenBank/DDBJ databases">
        <title>Aestuariibacter sp. AA17 isolated from Montipora capitata coral fragment.</title>
        <authorList>
            <person name="Emsley S.A."/>
            <person name="Pfannmuller K.M."/>
            <person name="Loughran R.M."/>
            <person name="Shlafstein M."/>
            <person name="Papke E."/>
            <person name="Saw J.H."/>
            <person name="Ushijima B."/>
            <person name="Videau P."/>
        </authorList>
    </citation>
    <scope>NUCLEOTIDE SEQUENCE [LARGE SCALE GENOMIC DNA]</scope>
    <source>
        <strain evidence="11 12">AA17</strain>
    </source>
</reference>
<evidence type="ECO:0000256" key="5">
    <source>
        <dbReference type="ARBA" id="ARBA00022692"/>
    </source>
</evidence>
<comment type="caution">
    <text evidence="11">The sequence shown here is derived from an EMBL/GenBank/DDBJ whole genome shotgun (WGS) entry which is preliminary data.</text>
</comment>
<feature type="transmembrane region" description="Helical" evidence="8">
    <location>
        <begin position="312"/>
        <end position="339"/>
    </location>
</feature>
<keyword evidence="7 8" id="KW-0472">Membrane</keyword>
<feature type="transmembrane region" description="Helical" evidence="8">
    <location>
        <begin position="378"/>
        <end position="397"/>
    </location>
</feature>
<evidence type="ECO:0000313" key="11">
    <source>
        <dbReference type="EMBL" id="MCV2884000.1"/>
    </source>
</evidence>
<sequence length="411" mass="44832">MNLALLLAWRFRNSKQLKGFTSFISASSTIGVGLGCFVLIVLLSLMNGFEKELKDRLLSVIPHGELWAVSPDGLEDWSSLTASILQDPSVVSVEPYAKATGMLQFKRDLKAIEVVGLSPEYSQNNALSALIEKDVWARFESDAQGIILGEGVSEKLGIEVGERVKLLLPQASDDLSLKPPKTVWLTVSGIISIGGELDNHLAFMRLKKAADVMGIAQGAHGIRLRYHDPFMAQFKTRKFGQNVMQHLYMSDWTRTQGHLYQDIQLVRLVVYIALTLVIAVASFNIVSTLVLSVNEKQGEIAMLKTMGASNTLITMVFVIQGLINGIVGMVFGVLSGVLVASNLSDIAVAIEEMIGAKILSGDIYFINFLPSVVRVEEVVFTATIAMILTILATIYPARRAAKIEPASALNH</sequence>
<evidence type="ECO:0000256" key="1">
    <source>
        <dbReference type="ARBA" id="ARBA00004651"/>
    </source>
</evidence>
<dbReference type="PANTHER" id="PTHR30489">
    <property type="entry name" value="LIPOPROTEIN-RELEASING SYSTEM TRANSMEMBRANE PROTEIN LOLE"/>
    <property type="match status" value="1"/>
</dbReference>
<keyword evidence="6 8" id="KW-1133">Transmembrane helix</keyword>
<evidence type="ECO:0000256" key="2">
    <source>
        <dbReference type="ARBA" id="ARBA00005236"/>
    </source>
</evidence>
<keyword evidence="12" id="KW-1185">Reference proteome</keyword>
<evidence type="ECO:0000256" key="7">
    <source>
        <dbReference type="ARBA" id="ARBA00023136"/>
    </source>
</evidence>
<evidence type="ECO:0000256" key="4">
    <source>
        <dbReference type="ARBA" id="ARBA00022475"/>
    </source>
</evidence>